<evidence type="ECO:0000313" key="1">
    <source>
        <dbReference type="EMBL" id="GAA0854840.1"/>
    </source>
</evidence>
<comment type="caution">
    <text evidence="1">The sequence shown here is derived from an EMBL/GenBank/DDBJ whole genome shotgun (WGS) entry which is preliminary data.</text>
</comment>
<evidence type="ECO:0000313" key="2">
    <source>
        <dbReference type="Proteomes" id="UP001500359"/>
    </source>
</evidence>
<dbReference type="InterPro" id="IPR013783">
    <property type="entry name" value="Ig-like_fold"/>
</dbReference>
<organism evidence="1 2">
    <name type="scientific">Aliiglaciecola litoralis</name>
    <dbReference type="NCBI Taxonomy" id="582857"/>
    <lineage>
        <taxon>Bacteria</taxon>
        <taxon>Pseudomonadati</taxon>
        <taxon>Pseudomonadota</taxon>
        <taxon>Gammaproteobacteria</taxon>
        <taxon>Alteromonadales</taxon>
        <taxon>Alteromonadaceae</taxon>
        <taxon>Aliiglaciecola</taxon>
    </lineage>
</organism>
<dbReference type="SUPFAM" id="SSF49354">
    <property type="entry name" value="PapD-like"/>
    <property type="match status" value="1"/>
</dbReference>
<dbReference type="Gene3D" id="2.60.40.10">
    <property type="entry name" value="Immunoglobulins"/>
    <property type="match status" value="1"/>
</dbReference>
<protein>
    <recommendedName>
        <fullName evidence="3">Molecular chaperone</fullName>
    </recommendedName>
</protein>
<proteinExistence type="predicted"/>
<gene>
    <name evidence="1" type="ORF">GCM10009114_12100</name>
</gene>
<dbReference type="InterPro" id="IPR008962">
    <property type="entry name" value="PapD-like_sf"/>
</dbReference>
<reference evidence="1 2" key="1">
    <citation type="journal article" date="2019" name="Int. J. Syst. Evol. Microbiol.">
        <title>The Global Catalogue of Microorganisms (GCM) 10K type strain sequencing project: providing services to taxonomists for standard genome sequencing and annotation.</title>
        <authorList>
            <consortium name="The Broad Institute Genomics Platform"/>
            <consortium name="The Broad Institute Genome Sequencing Center for Infectious Disease"/>
            <person name="Wu L."/>
            <person name="Ma J."/>
        </authorList>
    </citation>
    <scope>NUCLEOTIDE SEQUENCE [LARGE SCALE GENOMIC DNA]</scope>
    <source>
        <strain evidence="1 2">JCM 15896</strain>
    </source>
</reference>
<accession>A0ABN1LFA8</accession>
<keyword evidence="2" id="KW-1185">Reference proteome</keyword>
<sequence length="248" mass="27312">MFKILLSIVFFSTLSLPVSANLSLSKFRLYFDNSNRNDALQLRNKGDRAISYAVELGLVSMTEEGTLHVVEEDPYSAIGLLRYSPKRGTIEPGERQALRFSVRKPAGLKDGEYRAVLKVTSAPLMEQSTKVAMQSKLAYSLPIIIRHGRLSASTKLTEAKLVTVGDTASIEVWQLLEGNRSVFGNFIVEDDNGNEVGVLNSSAVYQPLTRRRVIIPLSQNVSGKITVKFSEVALYGGTEKAQTTVIIN</sequence>
<name>A0ABN1LFA8_9ALTE</name>
<evidence type="ECO:0008006" key="3">
    <source>
        <dbReference type="Google" id="ProtNLM"/>
    </source>
</evidence>
<dbReference type="Proteomes" id="UP001500359">
    <property type="component" value="Unassembled WGS sequence"/>
</dbReference>
<dbReference type="RefSeq" id="WP_343857586.1">
    <property type="nucleotide sequence ID" value="NZ_BAAAFD010000002.1"/>
</dbReference>
<dbReference type="EMBL" id="BAAAFD010000002">
    <property type="protein sequence ID" value="GAA0854840.1"/>
    <property type="molecule type" value="Genomic_DNA"/>
</dbReference>